<dbReference type="Proteomes" id="UP000042738">
    <property type="component" value="Chromosome"/>
</dbReference>
<evidence type="ECO:0000313" key="1">
    <source>
        <dbReference type="EMBL" id="QLH62526.1"/>
    </source>
</evidence>
<proteinExistence type="predicted"/>
<sequence length="122" mass="13618">MNIKLFIIIMMMPIMANASNVNLHQICYANNGVIRTGFITQVGISHAKDNTWPTLHIKMNINGSDAYYFSTSGANGRGDGFITNMFNIASQSRLFKDQVDVCVSPNDQSEILGIENYPNWPK</sequence>
<accession>A0A068Z4G5</accession>
<dbReference type="RefSeq" id="WP_040266068.1">
    <property type="nucleotide sequence ID" value="NZ_CP050855.1"/>
</dbReference>
<dbReference type="STRING" id="138074.SYMBAF_50475"/>
<name>A0A068Z4G5_9GAMM</name>
<reference evidence="1 2" key="1">
    <citation type="journal article" date="2014" name="Genome Announc.">
        <title>Whole-Genome Sequence of Serratia symbiotica Strain CWBI-2.3T, a Free-Living Symbiont of the Black Bean Aphid Aphis fabae.</title>
        <authorList>
            <person name="Foray V."/>
            <person name="Grigorescu A.S."/>
            <person name="Sabri A."/>
            <person name="Haubruge E."/>
            <person name="Lognay G."/>
            <person name="Francis F."/>
            <person name="Fauconnier M.L."/>
            <person name="Hance T."/>
            <person name="Thonart P."/>
        </authorList>
    </citation>
    <scope>NUCLEOTIDE SEQUENCE [LARGE SCALE GENOMIC DNA]</scope>
    <source>
        <strain evidence="1">CWBI-2.3</strain>
    </source>
</reference>
<gene>
    <name evidence="1" type="ORF">SYMBAF_05645</name>
</gene>
<protein>
    <submittedName>
        <fullName evidence="1">Uncharacterized protein</fullName>
    </submittedName>
</protein>
<dbReference type="GeneID" id="93736000"/>
<organism evidence="1 2">
    <name type="scientific">Serratia symbiotica</name>
    <dbReference type="NCBI Taxonomy" id="138074"/>
    <lineage>
        <taxon>Bacteria</taxon>
        <taxon>Pseudomonadati</taxon>
        <taxon>Pseudomonadota</taxon>
        <taxon>Gammaproteobacteria</taxon>
        <taxon>Enterobacterales</taxon>
        <taxon>Yersiniaceae</taxon>
        <taxon>Serratia</taxon>
    </lineage>
</organism>
<dbReference type="AlphaFoldDB" id="A0A068Z4G5"/>
<dbReference type="EMBL" id="CP050855">
    <property type="protein sequence ID" value="QLH62526.1"/>
    <property type="molecule type" value="Genomic_DNA"/>
</dbReference>
<evidence type="ECO:0000313" key="2">
    <source>
        <dbReference type="Proteomes" id="UP000042738"/>
    </source>
</evidence>